<dbReference type="InterPro" id="IPR013154">
    <property type="entry name" value="ADH-like_N"/>
</dbReference>
<dbReference type="PANTHER" id="PTHR43775">
    <property type="entry name" value="FATTY ACID SYNTHASE"/>
    <property type="match status" value="1"/>
</dbReference>
<dbReference type="InterPro" id="IPR011032">
    <property type="entry name" value="GroES-like_sf"/>
</dbReference>
<dbReference type="InterPro" id="IPR049900">
    <property type="entry name" value="PKS_mFAS_DH"/>
</dbReference>
<dbReference type="InterPro" id="IPR006162">
    <property type="entry name" value="Ppantetheine_attach_site"/>
</dbReference>
<feature type="domain" description="Carrier" evidence="13">
    <location>
        <begin position="2012"/>
        <end position="2089"/>
    </location>
</feature>
<dbReference type="FunFam" id="3.40.50.720:FF:000209">
    <property type="entry name" value="Polyketide synthase Pks12"/>
    <property type="match status" value="1"/>
</dbReference>
<dbReference type="SUPFAM" id="SSF50129">
    <property type="entry name" value="GroES-like"/>
    <property type="match status" value="1"/>
</dbReference>
<dbReference type="Gene3D" id="3.10.129.110">
    <property type="entry name" value="Polyketide synthase dehydratase"/>
    <property type="match status" value="1"/>
</dbReference>
<dbReference type="GO" id="GO:0004312">
    <property type="term" value="F:fatty acid synthase activity"/>
    <property type="evidence" value="ECO:0007669"/>
    <property type="project" value="TreeGrafter"/>
</dbReference>
<dbReference type="Proteomes" id="UP000078396">
    <property type="component" value="Unassembled WGS sequence"/>
</dbReference>
<dbReference type="Pfam" id="PF00109">
    <property type="entry name" value="ketoacyl-synt"/>
    <property type="match status" value="1"/>
</dbReference>
<dbReference type="InterPro" id="IPR057326">
    <property type="entry name" value="KR_dom"/>
</dbReference>
<dbReference type="InterPro" id="IPR016035">
    <property type="entry name" value="Acyl_Trfase/lysoPLipase"/>
</dbReference>
<dbReference type="InterPro" id="IPR013149">
    <property type="entry name" value="ADH-like_C"/>
</dbReference>
<dbReference type="SMART" id="SM00825">
    <property type="entry name" value="PKS_KS"/>
    <property type="match status" value="1"/>
</dbReference>
<keyword evidence="2" id="KW-0597">Phosphoprotein</keyword>
<keyword evidence="5" id="KW-0511">Multifunctional enzyme</keyword>
<dbReference type="SUPFAM" id="SSF52151">
    <property type="entry name" value="FabD/lysophospholipase-like"/>
    <property type="match status" value="1"/>
</dbReference>
<evidence type="ECO:0000256" key="1">
    <source>
        <dbReference type="ARBA" id="ARBA00022450"/>
    </source>
</evidence>
<dbReference type="SMART" id="SM00823">
    <property type="entry name" value="PKS_PP"/>
    <property type="match status" value="1"/>
</dbReference>
<dbReference type="GO" id="GO:0071770">
    <property type="term" value="P:DIM/DIP cell wall layer assembly"/>
    <property type="evidence" value="ECO:0007669"/>
    <property type="project" value="TreeGrafter"/>
</dbReference>
<dbReference type="Gene3D" id="3.40.366.10">
    <property type="entry name" value="Malonyl-Coenzyme A Acyl Carrier Protein, domain 2"/>
    <property type="match status" value="1"/>
</dbReference>
<dbReference type="GO" id="GO:0004315">
    <property type="term" value="F:3-oxoacyl-[acyl-carrier-protein] synthase activity"/>
    <property type="evidence" value="ECO:0007669"/>
    <property type="project" value="InterPro"/>
</dbReference>
<dbReference type="PANTHER" id="PTHR43775:SF37">
    <property type="entry name" value="SI:DKEY-61P9.11"/>
    <property type="match status" value="1"/>
</dbReference>
<evidence type="ECO:0000256" key="3">
    <source>
        <dbReference type="ARBA" id="ARBA00022679"/>
    </source>
</evidence>
<accession>A0A178LUE9</accession>
<dbReference type="SUPFAM" id="SSF53901">
    <property type="entry name" value="Thiolase-like"/>
    <property type="match status" value="1"/>
</dbReference>
<dbReference type="CDD" id="cd00833">
    <property type="entry name" value="PKS"/>
    <property type="match status" value="1"/>
</dbReference>
<dbReference type="SMART" id="SM00822">
    <property type="entry name" value="PKS_KR"/>
    <property type="match status" value="1"/>
</dbReference>
<evidence type="ECO:0000256" key="5">
    <source>
        <dbReference type="ARBA" id="ARBA00023268"/>
    </source>
</evidence>
<feature type="active site" description="Proton acceptor; for dehydratase activity" evidence="12">
    <location>
        <position position="928"/>
    </location>
</feature>
<dbReference type="InterPro" id="IPR036291">
    <property type="entry name" value="NAD(P)-bd_dom_sf"/>
</dbReference>
<evidence type="ECO:0000259" key="14">
    <source>
        <dbReference type="PROSITE" id="PS52004"/>
    </source>
</evidence>
<dbReference type="InterPro" id="IPR018201">
    <property type="entry name" value="Ketoacyl_synth_AS"/>
</dbReference>
<dbReference type="Pfam" id="PF14765">
    <property type="entry name" value="PS-DH"/>
    <property type="match status" value="1"/>
</dbReference>
<dbReference type="SUPFAM" id="SSF51735">
    <property type="entry name" value="NAD(P)-binding Rossmann-fold domains"/>
    <property type="match status" value="3"/>
</dbReference>
<dbReference type="PROSITE" id="PS52004">
    <property type="entry name" value="KS3_2"/>
    <property type="match status" value="1"/>
</dbReference>
<dbReference type="InterPro" id="IPR009081">
    <property type="entry name" value="PP-bd_ACP"/>
</dbReference>
<protein>
    <recommendedName>
        <fullName evidence="8">Phthioceranic/hydroxyphthioceranic acid synthase</fullName>
        <ecNumber evidence="7">2.3.1.287</ecNumber>
    </recommendedName>
    <alternativeName>
        <fullName evidence="9">Polyketide synthase pks2</fullName>
    </alternativeName>
</protein>
<dbReference type="FunFam" id="3.40.47.10:FF:000019">
    <property type="entry name" value="Polyketide synthase type I"/>
    <property type="match status" value="1"/>
</dbReference>
<dbReference type="Pfam" id="PF08240">
    <property type="entry name" value="ADH_N"/>
    <property type="match status" value="1"/>
</dbReference>
<dbReference type="CDD" id="cd05195">
    <property type="entry name" value="enoyl_red"/>
    <property type="match status" value="1"/>
</dbReference>
<reference evidence="16 17" key="1">
    <citation type="submission" date="2016-04" db="EMBL/GenBank/DDBJ databases">
        <title>Draft Genome Sequences of Staphylococcus capitis Strain H36, S. capitis Strain H65, S. cohnii Strain H62, S. hominis Strain H69, Mycobacterium iranicum Strain H39, Plantibacter sp. Strain H53, Pseudomonas oryzihabitans Strain H72, and Microbacterium sp. Strain H83, isolated from residential settings.</title>
        <authorList>
            <person name="Lymperopoulou D."/>
            <person name="Adams R.I."/>
            <person name="Lindow S."/>
            <person name="Coil D.A."/>
            <person name="Jospin G."/>
            <person name="Eisen J.A."/>
        </authorList>
    </citation>
    <scope>NUCLEOTIDE SEQUENCE [LARGE SCALE GENOMIC DNA]</scope>
    <source>
        <strain evidence="16 17">H39</strain>
    </source>
</reference>
<dbReference type="PROSITE" id="PS50075">
    <property type="entry name" value="CARRIER"/>
    <property type="match status" value="1"/>
</dbReference>
<dbReference type="RefSeq" id="WP_064282452.1">
    <property type="nucleotide sequence ID" value="NZ_LWCS01000026.1"/>
</dbReference>
<evidence type="ECO:0000256" key="6">
    <source>
        <dbReference type="ARBA" id="ARBA00023315"/>
    </source>
</evidence>
<evidence type="ECO:0000256" key="9">
    <source>
        <dbReference type="ARBA" id="ARBA00045003"/>
    </source>
</evidence>
<dbReference type="EC" id="2.3.1.287" evidence="7"/>
<evidence type="ECO:0000256" key="2">
    <source>
        <dbReference type="ARBA" id="ARBA00022553"/>
    </source>
</evidence>
<dbReference type="InterPro" id="IPR036736">
    <property type="entry name" value="ACP-like_sf"/>
</dbReference>
<dbReference type="Pfam" id="PF08659">
    <property type="entry name" value="KR"/>
    <property type="match status" value="1"/>
</dbReference>
<dbReference type="SMART" id="SM00829">
    <property type="entry name" value="PKS_ER"/>
    <property type="match status" value="1"/>
</dbReference>
<evidence type="ECO:0000313" key="16">
    <source>
        <dbReference type="EMBL" id="OAN37589.1"/>
    </source>
</evidence>
<dbReference type="SMART" id="SM00826">
    <property type="entry name" value="PKS_DH"/>
    <property type="match status" value="1"/>
</dbReference>
<feature type="domain" description="PKS/mFAS DH" evidence="15">
    <location>
        <begin position="895"/>
        <end position="1177"/>
    </location>
</feature>
<dbReference type="NCBIfam" id="NF041183">
    <property type="entry name" value="Pks2_ls1_myc"/>
    <property type="match status" value="1"/>
</dbReference>
<dbReference type="InterPro" id="IPR042104">
    <property type="entry name" value="PKS_dehydratase_sf"/>
</dbReference>
<dbReference type="SUPFAM" id="SSF55048">
    <property type="entry name" value="Probable ACP-binding domain of malonyl-CoA ACP transacylase"/>
    <property type="match status" value="1"/>
</dbReference>
<evidence type="ECO:0000313" key="17">
    <source>
        <dbReference type="Proteomes" id="UP000078396"/>
    </source>
</evidence>
<dbReference type="InterPro" id="IPR016036">
    <property type="entry name" value="Malonyl_transacylase_ACP-bd"/>
</dbReference>
<dbReference type="Gene3D" id="3.90.180.10">
    <property type="entry name" value="Medium-chain alcohol dehydrogenases, catalytic domain"/>
    <property type="match status" value="1"/>
</dbReference>
<dbReference type="Gene3D" id="1.10.1200.10">
    <property type="entry name" value="ACP-like"/>
    <property type="match status" value="1"/>
</dbReference>
<evidence type="ECO:0000256" key="10">
    <source>
        <dbReference type="ARBA" id="ARBA00047634"/>
    </source>
</evidence>
<dbReference type="PROSITE" id="PS00606">
    <property type="entry name" value="KS3_1"/>
    <property type="match status" value="1"/>
</dbReference>
<dbReference type="InterPro" id="IPR014031">
    <property type="entry name" value="Ketoacyl_synth_C"/>
</dbReference>
<keyword evidence="6" id="KW-0012">Acyltransferase</keyword>
<dbReference type="OrthoDB" id="9778690at2"/>
<dbReference type="Pfam" id="PF00550">
    <property type="entry name" value="PP-binding"/>
    <property type="match status" value="1"/>
</dbReference>
<dbReference type="InterPro" id="IPR001227">
    <property type="entry name" value="Ac_transferase_dom_sf"/>
</dbReference>
<organism evidence="16 17">
    <name type="scientific">Mycolicibacterium iranicum</name>
    <name type="common">Mycobacterium iranicum</name>
    <dbReference type="NCBI Taxonomy" id="912594"/>
    <lineage>
        <taxon>Bacteria</taxon>
        <taxon>Bacillati</taxon>
        <taxon>Actinomycetota</taxon>
        <taxon>Actinomycetes</taxon>
        <taxon>Mycobacteriales</taxon>
        <taxon>Mycobacteriaceae</taxon>
        <taxon>Mycolicibacterium</taxon>
    </lineage>
</organism>
<dbReference type="EMBL" id="LWCS01000026">
    <property type="protein sequence ID" value="OAN37589.1"/>
    <property type="molecule type" value="Genomic_DNA"/>
</dbReference>
<evidence type="ECO:0000256" key="4">
    <source>
        <dbReference type="ARBA" id="ARBA00022857"/>
    </source>
</evidence>
<dbReference type="Pfam" id="PF21089">
    <property type="entry name" value="PKS_DH_N"/>
    <property type="match status" value="1"/>
</dbReference>
<feature type="active site" description="Proton donor; for dehydratase activity" evidence="12">
    <location>
        <position position="1093"/>
    </location>
</feature>
<evidence type="ECO:0000256" key="11">
    <source>
        <dbReference type="ARBA" id="ARBA00048465"/>
    </source>
</evidence>
<dbReference type="Gene3D" id="3.40.47.10">
    <property type="match status" value="1"/>
</dbReference>
<dbReference type="InterPro" id="IPR049552">
    <property type="entry name" value="PKS_DH_N"/>
</dbReference>
<dbReference type="InterPro" id="IPR013968">
    <property type="entry name" value="PKS_KR"/>
</dbReference>
<evidence type="ECO:0000256" key="8">
    <source>
        <dbReference type="ARBA" id="ARBA00044989"/>
    </source>
</evidence>
<dbReference type="GO" id="GO:0005886">
    <property type="term" value="C:plasma membrane"/>
    <property type="evidence" value="ECO:0007669"/>
    <property type="project" value="TreeGrafter"/>
</dbReference>
<dbReference type="GO" id="GO:0006633">
    <property type="term" value="P:fatty acid biosynthetic process"/>
    <property type="evidence" value="ECO:0007669"/>
    <property type="project" value="InterPro"/>
</dbReference>
<dbReference type="Gene3D" id="3.40.50.720">
    <property type="entry name" value="NAD(P)-binding Rossmann-like Domain"/>
    <property type="match status" value="3"/>
</dbReference>
<dbReference type="GO" id="GO:0005737">
    <property type="term" value="C:cytoplasm"/>
    <property type="evidence" value="ECO:0007669"/>
    <property type="project" value="TreeGrafter"/>
</dbReference>
<dbReference type="Pfam" id="PF22621">
    <property type="entry name" value="CurL-like_PKS_C"/>
    <property type="match status" value="1"/>
</dbReference>
<dbReference type="Pfam" id="PF00107">
    <property type="entry name" value="ADH_zinc_N"/>
    <property type="match status" value="1"/>
</dbReference>
<dbReference type="InterPro" id="IPR050091">
    <property type="entry name" value="PKS_NRPS_Biosynth_Enz"/>
</dbReference>
<dbReference type="InterPro" id="IPR020843">
    <property type="entry name" value="ER"/>
</dbReference>
<comment type="catalytic activity">
    <reaction evidence="10">
        <text>hexadecanoyl-[(hydroxy)phthioceranic acid synthase] + 8 (S)-methylmalonyl-CoA + 16 NADPH + 24 H(+) = C40-phthioceranyl-[(hydroxy)phthioceranic acid synthase] + 8 CO2 + 16 NADP(+) + 8 CoA + 8 H2O</text>
        <dbReference type="Rhea" id="RHEA:58904"/>
        <dbReference type="Rhea" id="RHEA-COMP:15244"/>
        <dbReference type="Rhea" id="RHEA-COMP:15245"/>
        <dbReference type="ChEBI" id="CHEBI:15377"/>
        <dbReference type="ChEBI" id="CHEBI:15378"/>
        <dbReference type="ChEBI" id="CHEBI:16526"/>
        <dbReference type="ChEBI" id="CHEBI:57287"/>
        <dbReference type="ChEBI" id="CHEBI:57327"/>
        <dbReference type="ChEBI" id="CHEBI:57783"/>
        <dbReference type="ChEBI" id="CHEBI:58349"/>
        <dbReference type="ChEBI" id="CHEBI:78483"/>
        <dbReference type="ChEBI" id="CHEBI:142472"/>
        <dbReference type="EC" id="2.3.1.287"/>
    </reaction>
</comment>
<feature type="region of interest" description="C-terminal hotdog fold" evidence="12">
    <location>
        <begin position="1029"/>
        <end position="1177"/>
    </location>
</feature>
<comment type="catalytic activity">
    <reaction evidence="11">
        <text>hexadecanoyl-[(hydroxy)phthioceranic acid synthase] + 7 (S)-methylmalonyl-CoA + 14 NADPH + 21 H(+) = C37-phthioceranyl-[(hydroxy)phthioceranic acid synthase] + 7 CO2 + 14 NADP(+) + 7 CoA + 7 H2O</text>
        <dbReference type="Rhea" id="RHEA:58908"/>
        <dbReference type="Rhea" id="RHEA-COMP:15244"/>
        <dbReference type="Rhea" id="RHEA-COMP:15246"/>
        <dbReference type="ChEBI" id="CHEBI:15377"/>
        <dbReference type="ChEBI" id="CHEBI:15378"/>
        <dbReference type="ChEBI" id="CHEBI:16526"/>
        <dbReference type="ChEBI" id="CHEBI:57287"/>
        <dbReference type="ChEBI" id="CHEBI:57327"/>
        <dbReference type="ChEBI" id="CHEBI:57783"/>
        <dbReference type="ChEBI" id="CHEBI:58349"/>
        <dbReference type="ChEBI" id="CHEBI:78483"/>
        <dbReference type="ChEBI" id="CHEBI:142473"/>
        <dbReference type="EC" id="2.3.1.287"/>
    </reaction>
</comment>
<dbReference type="Pfam" id="PF02801">
    <property type="entry name" value="Ketoacyl-synt_C"/>
    <property type="match status" value="1"/>
</dbReference>
<dbReference type="GO" id="GO:0016491">
    <property type="term" value="F:oxidoreductase activity"/>
    <property type="evidence" value="ECO:0007669"/>
    <property type="project" value="InterPro"/>
</dbReference>
<evidence type="ECO:0000259" key="15">
    <source>
        <dbReference type="PROSITE" id="PS52019"/>
    </source>
</evidence>
<evidence type="ECO:0000259" key="13">
    <source>
        <dbReference type="PROSITE" id="PS50075"/>
    </source>
</evidence>
<name>A0A178LUE9_MYCIR</name>
<dbReference type="PROSITE" id="PS00012">
    <property type="entry name" value="PHOSPHOPANTETHEINE"/>
    <property type="match status" value="1"/>
</dbReference>
<sequence>MTARATTPVAVIGMACRLPGGIDSPERLWESLLRGDDHVTEVPQDRWDADEYYHPDAGLPGRTASKWGAFLDDIAGFDAEFFGIDDHAAAALDPQHRLLLETSWEAVEHAGLTPHALADSLTGVFVGLTHYDYQLVNAGSDAMAGPYGFEGNTFGMASGRIAYSLGLRGPALTLDTACSSGLTAVHMACRSLNEGESDLALAGGAFIMLEPRKFIAGTAQSHLSPTGRCHAFDVAADGYVTGEAVSVVLLKRLPDAQRDGDRILAVIRGTAANQDGRTVNFSTPSATAQTELYRAALDAAGVDAGTVGLVEAHGPGTPVGDPIEYASLSEVYGVDGPCALGSVKTNFGHTQSASGLLGLMKAILALQHGTIPQNLHFTRLPDAMARLATNLFVPQHNTPWPAHSEAPGPHRRRAAVSSYGVSGTNVHAIVEQAPDTVAAPGDATAAARLLFPLSSSSIEELRRGAGRLADWVHAHDEVSLADLGYTLSRRRSHRPVRTAILASSRAELIDALRRVADGHGRAQIAVGHDDRGPVWIFSGDDSHWADMGADLLVNEPMFAATVAQIEPLVAGESGFSVTEAMTAAEVITGIDRAQPTLFAMQVALAATLAAHGARPGAVIGHSTGEIAAAVVAGAITLEDGVRVVCRSSRLIATLGGPGAVAAVALPAKQVLSELTTRSIKDVVTAVVAAPQLTVIAGAPGTVRELADAWERRDVTVHTAEVEVAMNSPQLDPIVKELASVLKEVNPLPPKVPFYSATGYDPREEPLCDNRYWVASLRRTVRFSAAVRAALEDGHRVFAELAPDPLLVDAVEQTADSLDMPLAALAGMRRGQDLPHGLGDLVSQIHCAGAAVDFAVPYPGGLLVDAPLPTWTHRRLWLNGAAQQTSTPGGRTVSVHPLLGPHVRLQQEPARHVWQAEVGVADQPWLCDHRIHDAAVLPAAAYCEMAVAAARVALGDAAEVRDLRFAQALPLEEQVAIGVSTSLLAPGVVDFIVESNRDGAHARHAAAILRLVEDAPPTDYDISALLALHPHREDGVEVRSRLEQHGLRYGPAFTGLGAVHIGHDATGSVLAEISLPTGMSSQQSAYGVHPALLDACFQSVGASPLVPSQGENALGLPAEVQHLRVFGALRDARYCYTRVVKVDGAGVEADLDVLDSDGAVLLSVQGLLCGTAASDRISKDRVLSERLLTVEWHEARLPELPRDDAATWLLVSAADDDALTAGVAAVLNGHGAQCSTMVWALDADHHSRAEELKRQMRERQVDGLVLVTPPRTDGVPSPQRGCRQVQHLARIAREIPTMPGRLPRLVVVTREAQTVLPGEMTNLDQGALRGLVRVIGAEHPHLHTAHIDVDEATAADHLARQLLSGSEEDESAWRQGAWYTARLRPTPLRPEERQTVVAHHEFDGMGLHIRTPGDLATLEMIARERVTPGPGEVEIAVHVSSVNFADVLVAMGLYPSLDGELPELGMDFAGVVTAVGPHVTDHQVGDRVGGFARNGCWGTFVTCDARLAVPLPDALTDHQAAAIATASATAWYGLHDLAGIASGDRVLIHSATGGVGQAAIAVARAAGAQVFATAGSEERRELLRSKGIKHVYDSRSSEFAEQIRRDTDGYGVDIVLNSLTGSAQRAGFELLAIGGRFVEIGKRDVYGNTRLGMFPFRRNLTFYYVDLALMSLSHPQRVGQLLRTVYRMAADGVLPPAQHSDRPVADAVTAIRDMGGAQHTGKLLLEIPRTGSSVVVVPPEHVQVFRPDGAYLITGGLSDLGLFLAEKMADAGCGRIVLTSDTQPTLKTLETIELIRVMGGDVVVHCGDIADPTTARRLVALATATGLPLRGVLHAAATDGEASLAHLTDDVIESDWAPKVHGAWNLHTALEKLESEQPLDWFCSFSSTAALVGSPGRGSHAAANSWLDAFTRWRRAQGLPAVAIAWGAWGQIGRTAEFAEGIGAAITPDEGAHAFETVLRHDRVHTGYAPVIGTTWLSTFAQRSPFAEAFRDTGEAHTGMSRLRAVLTGLPTEEWPSRLRRMISDQISLVLRRSIDPDRPLAEYGVDSLAALELRTRIETETGIRLASGDLAVGTVRGLADLLCRRMSPAQHADNDAART</sequence>
<evidence type="ECO:0000256" key="7">
    <source>
        <dbReference type="ARBA" id="ARBA00044974"/>
    </source>
</evidence>
<dbReference type="Gene3D" id="3.30.70.3290">
    <property type="match status" value="1"/>
</dbReference>
<feature type="domain" description="Ketosynthase family 3 (KS3)" evidence="14">
    <location>
        <begin position="6"/>
        <end position="432"/>
    </location>
</feature>
<dbReference type="SMART" id="SM00827">
    <property type="entry name" value="PKS_AT"/>
    <property type="match status" value="1"/>
</dbReference>
<dbReference type="InterPro" id="IPR014030">
    <property type="entry name" value="Ketoacyl_synth_N"/>
</dbReference>
<keyword evidence="1" id="KW-0596">Phosphopantetheine</keyword>
<dbReference type="PROSITE" id="PS51257">
    <property type="entry name" value="PROKAR_LIPOPROTEIN"/>
    <property type="match status" value="1"/>
</dbReference>
<dbReference type="GO" id="GO:0031177">
    <property type="term" value="F:phosphopantetheine binding"/>
    <property type="evidence" value="ECO:0007669"/>
    <property type="project" value="InterPro"/>
</dbReference>
<dbReference type="SUPFAM" id="SSF47336">
    <property type="entry name" value="ACP-like"/>
    <property type="match status" value="1"/>
</dbReference>
<dbReference type="InterPro" id="IPR020806">
    <property type="entry name" value="PKS_PP-bd"/>
</dbReference>
<dbReference type="PROSITE" id="PS52019">
    <property type="entry name" value="PKS_MFAS_DH"/>
    <property type="match status" value="1"/>
</dbReference>
<feature type="region of interest" description="N-terminal hotdog fold" evidence="12">
    <location>
        <begin position="895"/>
        <end position="1015"/>
    </location>
</feature>
<evidence type="ECO:0000256" key="12">
    <source>
        <dbReference type="PROSITE-ProRule" id="PRU01363"/>
    </source>
</evidence>
<dbReference type="InterPro" id="IPR014043">
    <property type="entry name" value="Acyl_transferase_dom"/>
</dbReference>
<dbReference type="InterPro" id="IPR020841">
    <property type="entry name" value="PKS_Beta-ketoAc_synthase_dom"/>
</dbReference>
<proteinExistence type="predicted"/>
<dbReference type="InterPro" id="IPR020807">
    <property type="entry name" value="PKS_DH"/>
</dbReference>
<comment type="caution">
    <text evidence="16">The sequence shown here is derived from an EMBL/GenBank/DDBJ whole genome shotgun (WGS) entry which is preliminary data.</text>
</comment>
<dbReference type="InterPro" id="IPR016039">
    <property type="entry name" value="Thiolase-like"/>
</dbReference>
<dbReference type="Pfam" id="PF00698">
    <property type="entry name" value="Acyl_transf_1"/>
    <property type="match status" value="1"/>
</dbReference>
<keyword evidence="3" id="KW-0808">Transferase</keyword>
<keyword evidence="4" id="KW-0521">NADP</keyword>
<gene>
    <name evidence="16" type="ORF">A4X20_21875</name>
</gene>
<dbReference type="InterPro" id="IPR049551">
    <property type="entry name" value="PKS_DH_C"/>
</dbReference>
<dbReference type="InterPro" id="IPR053386">
    <property type="entry name" value="MBFA_synthase"/>
</dbReference>